<dbReference type="AlphaFoldDB" id="A0A975GJC7"/>
<name>A0A975GJC7_9BACT</name>
<proteinExistence type="predicted"/>
<dbReference type="KEGG" id="dli:dnl_57090"/>
<dbReference type="RefSeq" id="WP_207689148.1">
    <property type="nucleotide sequence ID" value="NZ_CP061799.1"/>
</dbReference>
<gene>
    <name evidence="1" type="ORF">dnl_57090</name>
</gene>
<sequence length="79" mass="8745">MKYKLFEEVVLNVNIPEKKLKKGDAATIVEYYPVSKGKHGYSLEVFNTVGDTIAVITVNESAIKPLEADEVFSVRSLAV</sequence>
<reference evidence="1" key="1">
    <citation type="journal article" date="2021" name="Microb. Physiol.">
        <title>Proteogenomic Insights into the Physiology of Marine, Sulfate-Reducing, Filamentous Desulfonema limicola and Desulfonema magnum.</title>
        <authorList>
            <person name="Schnaars V."/>
            <person name="Wohlbrand L."/>
            <person name="Scheve S."/>
            <person name="Hinrichs C."/>
            <person name="Reinhardt R."/>
            <person name="Rabus R."/>
        </authorList>
    </citation>
    <scope>NUCLEOTIDE SEQUENCE</scope>
    <source>
        <strain evidence="1">5ac10</strain>
    </source>
</reference>
<dbReference type="InterPro" id="IPR032568">
    <property type="entry name" value="DUF4926"/>
</dbReference>
<organism evidence="1 2">
    <name type="scientific">Desulfonema limicola</name>
    <dbReference type="NCBI Taxonomy" id="45656"/>
    <lineage>
        <taxon>Bacteria</taxon>
        <taxon>Pseudomonadati</taxon>
        <taxon>Thermodesulfobacteriota</taxon>
        <taxon>Desulfobacteria</taxon>
        <taxon>Desulfobacterales</taxon>
        <taxon>Desulfococcaceae</taxon>
        <taxon>Desulfonema</taxon>
    </lineage>
</organism>
<dbReference type="EMBL" id="CP061799">
    <property type="protein sequence ID" value="QTA83310.1"/>
    <property type="molecule type" value="Genomic_DNA"/>
</dbReference>
<dbReference type="Pfam" id="PF16277">
    <property type="entry name" value="DUF4926"/>
    <property type="match status" value="1"/>
</dbReference>
<dbReference type="Proteomes" id="UP000663720">
    <property type="component" value="Chromosome"/>
</dbReference>
<protein>
    <submittedName>
        <fullName evidence="1">DUF4926</fullName>
    </submittedName>
</protein>
<evidence type="ECO:0000313" key="1">
    <source>
        <dbReference type="EMBL" id="QTA83310.1"/>
    </source>
</evidence>
<keyword evidence="2" id="KW-1185">Reference proteome</keyword>
<accession>A0A975GJC7</accession>
<evidence type="ECO:0000313" key="2">
    <source>
        <dbReference type="Proteomes" id="UP000663720"/>
    </source>
</evidence>